<accession>A0A1M7UBV4</accession>
<name>A0A1M7UBV4_9BRAD</name>
<evidence type="ECO:0000313" key="1">
    <source>
        <dbReference type="EMBL" id="SHN80434.1"/>
    </source>
</evidence>
<reference evidence="2" key="1">
    <citation type="submission" date="2016-11" db="EMBL/GenBank/DDBJ databases">
        <authorList>
            <person name="Varghese N."/>
            <person name="Submissions S."/>
        </authorList>
    </citation>
    <scope>NUCLEOTIDE SEQUENCE [LARGE SCALE GENOMIC DNA]</scope>
    <source>
        <strain evidence="2">GAS401</strain>
    </source>
</reference>
<sequence length="67" mass="7703">MSESVRLIVNAYVQLRDRQAIEQLREHRRLLREKLQAIAGGDFDPSRSLRLIDSDLSEIDAGLARLQ</sequence>
<keyword evidence="2" id="KW-1185">Reference proteome</keyword>
<dbReference type="Proteomes" id="UP000184096">
    <property type="component" value="Chromosome I"/>
</dbReference>
<gene>
    <name evidence="1" type="ORF">SAMN05444170_4317</name>
</gene>
<dbReference type="EMBL" id="LT670849">
    <property type="protein sequence ID" value="SHN80434.1"/>
    <property type="molecule type" value="Genomic_DNA"/>
</dbReference>
<dbReference type="AlphaFoldDB" id="A0A1M7UBV4"/>
<protein>
    <submittedName>
        <fullName evidence="1">Uncharacterized protein</fullName>
    </submittedName>
</protein>
<evidence type="ECO:0000313" key="2">
    <source>
        <dbReference type="Proteomes" id="UP000184096"/>
    </source>
</evidence>
<organism evidence="1 2">
    <name type="scientific">Bradyrhizobium erythrophlei</name>
    <dbReference type="NCBI Taxonomy" id="1437360"/>
    <lineage>
        <taxon>Bacteria</taxon>
        <taxon>Pseudomonadati</taxon>
        <taxon>Pseudomonadota</taxon>
        <taxon>Alphaproteobacteria</taxon>
        <taxon>Hyphomicrobiales</taxon>
        <taxon>Nitrobacteraceae</taxon>
        <taxon>Bradyrhizobium</taxon>
    </lineage>
</organism>
<proteinExistence type="predicted"/>